<accession>A0A812EVQ5</accession>
<sequence length="47" mass="5139">MQRLLLQNKNGDFVAQIGSTVGTVSTFVFALIGIISIISTADRQIWD</sequence>
<gene>
    <name evidence="2" type="ORF">NUZ5A_10019</name>
</gene>
<organism evidence="2 3">
    <name type="scientific">Candidatus Nitrosotenuis uzonensis</name>
    <dbReference type="NCBI Taxonomy" id="1407055"/>
    <lineage>
        <taxon>Archaea</taxon>
        <taxon>Nitrososphaerota</taxon>
        <taxon>Candidatus Nitrosotenuis</taxon>
    </lineage>
</organism>
<reference evidence="2" key="1">
    <citation type="submission" date="2021-02" db="EMBL/GenBank/DDBJ databases">
        <authorList>
            <person name="Han P."/>
        </authorList>
    </citation>
    <scope>NUCLEOTIDE SEQUENCE</scope>
    <source>
        <strain evidence="2">Candidatus Nitrosotenuis uzonensis 5A</strain>
    </source>
</reference>
<dbReference type="EMBL" id="CAJNAQ010000001">
    <property type="protein sequence ID" value="CAE6484318.1"/>
    <property type="molecule type" value="Genomic_DNA"/>
</dbReference>
<evidence type="ECO:0000256" key="1">
    <source>
        <dbReference type="SAM" id="Phobius"/>
    </source>
</evidence>
<dbReference type="Proteomes" id="UP000655759">
    <property type="component" value="Unassembled WGS sequence"/>
</dbReference>
<protein>
    <submittedName>
        <fullName evidence="2">Uncharacterized protein</fullName>
    </submittedName>
</protein>
<proteinExistence type="predicted"/>
<name>A0A812EVQ5_9ARCH</name>
<keyword evidence="1" id="KW-1133">Transmembrane helix</keyword>
<feature type="transmembrane region" description="Helical" evidence="1">
    <location>
        <begin position="13"/>
        <end position="38"/>
    </location>
</feature>
<keyword evidence="1" id="KW-0472">Membrane</keyword>
<keyword evidence="1" id="KW-0812">Transmembrane</keyword>
<evidence type="ECO:0000313" key="3">
    <source>
        <dbReference type="Proteomes" id="UP000655759"/>
    </source>
</evidence>
<dbReference type="AlphaFoldDB" id="A0A812EVQ5"/>
<comment type="caution">
    <text evidence="2">The sequence shown here is derived from an EMBL/GenBank/DDBJ whole genome shotgun (WGS) entry which is preliminary data.</text>
</comment>
<evidence type="ECO:0000313" key="2">
    <source>
        <dbReference type="EMBL" id="CAE6484318.1"/>
    </source>
</evidence>